<feature type="region of interest" description="Disordered" evidence="1">
    <location>
        <begin position="73"/>
        <end position="95"/>
    </location>
</feature>
<feature type="compositionally biased region" description="Basic and acidic residues" evidence="1">
    <location>
        <begin position="77"/>
        <end position="91"/>
    </location>
</feature>
<dbReference type="PANTHER" id="PTHR31286">
    <property type="entry name" value="GLYCINE-RICH CELL WALL STRUCTURAL PROTEIN 1.8-LIKE"/>
    <property type="match status" value="1"/>
</dbReference>
<gene>
    <name evidence="2" type="ORF">Tci_052479</name>
</gene>
<name>A0A6L2N2R4_TANCI</name>
<dbReference type="Gene3D" id="3.60.10.10">
    <property type="entry name" value="Endonuclease/exonuclease/phosphatase"/>
    <property type="match status" value="1"/>
</dbReference>
<organism evidence="2">
    <name type="scientific">Tanacetum cinerariifolium</name>
    <name type="common">Dalmatian daisy</name>
    <name type="synonym">Chrysanthemum cinerariifolium</name>
    <dbReference type="NCBI Taxonomy" id="118510"/>
    <lineage>
        <taxon>Eukaryota</taxon>
        <taxon>Viridiplantae</taxon>
        <taxon>Streptophyta</taxon>
        <taxon>Embryophyta</taxon>
        <taxon>Tracheophyta</taxon>
        <taxon>Spermatophyta</taxon>
        <taxon>Magnoliopsida</taxon>
        <taxon>eudicotyledons</taxon>
        <taxon>Gunneridae</taxon>
        <taxon>Pentapetalae</taxon>
        <taxon>asterids</taxon>
        <taxon>campanulids</taxon>
        <taxon>Asterales</taxon>
        <taxon>Asteraceae</taxon>
        <taxon>Asteroideae</taxon>
        <taxon>Anthemideae</taxon>
        <taxon>Anthemidinae</taxon>
        <taxon>Tanacetum</taxon>
    </lineage>
</organism>
<evidence type="ECO:0008006" key="3">
    <source>
        <dbReference type="Google" id="ProtNLM"/>
    </source>
</evidence>
<reference evidence="2" key="1">
    <citation type="journal article" date="2019" name="Sci. Rep.">
        <title>Draft genome of Tanacetum cinerariifolium, the natural source of mosquito coil.</title>
        <authorList>
            <person name="Yamashiro T."/>
            <person name="Shiraishi A."/>
            <person name="Satake H."/>
            <person name="Nakayama K."/>
        </authorList>
    </citation>
    <scope>NUCLEOTIDE SEQUENCE</scope>
</reference>
<evidence type="ECO:0000313" key="2">
    <source>
        <dbReference type="EMBL" id="GEU80501.1"/>
    </source>
</evidence>
<sequence length="1159" mass="130795">MVLFSFYSSVLHFIMIFIFEIRKENTPINNHDPTLFPSLKKADSVLKPKKTTRMMNPESGDTMKHRTMLGRSSQVSFKERVTRSSSKKGDSVMDMDEDGCNKGILESGGVKDGVSVGDEAELIFGSICKDPKVSTNANVSSEPGMSVNSDNVNANVSDKPGVNVNYASVMPEMPVPFDENPILNPNAKGSQSTSGSVSNFEVGGQGNNVGSDFSKSGSLKQSVSFASAVAKSFGGFGNNNLKYVTMALNDKGREVAVMDPVLEVGIDKWSMTVVGHFVRFQMGYREIIENGPWMVENKPLFVQAWNVEGISRIASCIGVPIIMDKITISICEKPYGRAPYARVLVEVDAAKGLVDSVEIWYKSLGKSMILNVEYVWRPSLCDHCKTFGHFSKNVNSDQDGWQNVDYKRGNRKSGNNSQQHSFNGHIGRGYMGYKGREGYNNRGRNSGVVNGVKVSSAKYVPVKSSEISMTVDECVVADEVVKEISNADIGSYANKGSSNNALGEMEMSGKVNGFSVKESALVEEVSIRNIFDVLNKDDVDSNSNNWKALYEKKWQERPYADKSPSEIKVIKLMKSLRYKIGQANMSLNVNARTAALKLVKENDEATCIKSSSDLCNKCYEQYYREELLKVKELQWVRRKAESDLFILSRRLLVDDIKDIWTDDMMKYYSDRCDEIKNDEKNGHYADDGGLFYTDEVDEETSGSAGFVTQNEVFNGISNATKQDDVKLLFVEEKISMCAVIETQVSKKFVNRVGDYVFGNWAWVSNSVDSNRGCRIMVGWDRSILEANLISLSDQVMHFEVNFVHDHRKQFVSFVYATYTERDRKPLWRNLIDHYCLVNNEPWVVLGDFNVTMNVEECSNSFNVIDKDIDDFRRVLYSLDLEDITSYGVFYTWIQKRRNPEPGILKKLDIISGNTSFLSSYGSCFAKFLPYMTSDHSSSILVYPDIKAIKPREEEYIYCNAYKEAISDEEKGRMYRIRIKVVYDAQGKKYEGDDIASKFFEHFQNFLGFEDEVIPIDNLDGHYPNMSKSTIFYGNVPYSVKDEIQLVMPFREGALPVRYLGILLTAKKLSIGDCRVLVEKAKGSGWHSNSPLCRLISDDVVKSSGFDLKAKVADFVANNGWKWPSRWNGRFNDVLYVPVPVLDQDRDDMALWFNKHNEKV</sequence>
<dbReference type="PANTHER" id="PTHR31286:SF165">
    <property type="entry name" value="DUF4283 DOMAIN-CONTAINING PROTEIN"/>
    <property type="match status" value="1"/>
</dbReference>
<dbReference type="InterPro" id="IPR040256">
    <property type="entry name" value="At4g02000-like"/>
</dbReference>
<dbReference type="InterPro" id="IPR036691">
    <property type="entry name" value="Endo/exonu/phosph_ase_sf"/>
</dbReference>
<evidence type="ECO:0000256" key="1">
    <source>
        <dbReference type="SAM" id="MobiDB-lite"/>
    </source>
</evidence>
<protein>
    <recommendedName>
        <fullName evidence="3">RNA-directed DNA polymerase, eukaryota, reverse transcriptase zinc-binding domain protein</fullName>
    </recommendedName>
</protein>
<dbReference type="EMBL" id="BKCJ010008092">
    <property type="protein sequence ID" value="GEU80501.1"/>
    <property type="molecule type" value="Genomic_DNA"/>
</dbReference>
<dbReference type="SUPFAM" id="SSF56219">
    <property type="entry name" value="DNase I-like"/>
    <property type="match status" value="1"/>
</dbReference>
<dbReference type="AlphaFoldDB" id="A0A6L2N2R4"/>
<proteinExistence type="predicted"/>
<comment type="caution">
    <text evidence="2">The sequence shown here is derived from an EMBL/GenBank/DDBJ whole genome shotgun (WGS) entry which is preliminary data.</text>
</comment>
<accession>A0A6L2N2R4</accession>